<evidence type="ECO:0000313" key="3">
    <source>
        <dbReference type="EnsemblPlants" id="KEH15977"/>
    </source>
</evidence>
<sequence>MPASASNFASAAQSNVSFGAQPNHSLWTFDPINHMNHPYGMPSSFMVGHHTNPSTYSENLNIVRPHFYYPRANAPSSNPQQSLTNASLVALKHQMEDCNHEMVNIMTQQIALSEYVLMEELPMGWKITKFTIFDGETNESTVEHITRYLTEVSNIANNENLRMKYFPSSLTKNAFTWFTTLPPCSIFTWSQLEKAFHEQFYMSNLRLVLKNWPVFDVKCSDSSSIDALPQVPEHELVEMAIDGLDCSILKKLDTQYLRDMAQLADRVQQVERLKAEKARTSRFGKKETVAYVDTNDSDQDFDFEWSTIEESEINVAELKPGPPYTCKVLKPSNGKNHEEPKNDKYASKTYTFDVTKCHNTSRCVIFRDSVQKAFDEGMLKFEDKSKQPMQVDPLKKAYSMYVDIADVNMVEISKIELVVATESPKVDFEMAIEDHDCVDAMVTKDQYAKKIKCPRCSVVFEKEVAKNVEGFRPQSKRKGKRANKKPKSSFDKRGVPYKDTPPNGHQKKDQVKTFNTPSNSLVEKWVFSDGKKSNYIFPPAKFQRQKVAVLKDVMNTDNEVIEDEEDFTEEMVVHNPMCYYVMNNDCVKDNQVKFDRPDYHMKSHLKPLFTQAKINNIGVNKVLLDGGAAVNLLPQSLLKKISLSKSDLKPHNVALSNYEGRSGSSFGAFEVDLVVGTIKTTTLFLVMPSKTNYKC</sequence>
<keyword evidence="4" id="KW-1185">Reference proteome</keyword>
<gene>
    <name evidence="2" type="ORF">MTR_0401s0010</name>
</gene>
<dbReference type="EMBL" id="KL403126">
    <property type="protein sequence ID" value="KEH15977.1"/>
    <property type="molecule type" value="Genomic_DNA"/>
</dbReference>
<feature type="region of interest" description="Disordered" evidence="1">
    <location>
        <begin position="471"/>
        <end position="514"/>
    </location>
</feature>
<feature type="compositionally biased region" description="Basic residues" evidence="1">
    <location>
        <begin position="474"/>
        <end position="487"/>
    </location>
</feature>
<dbReference type="AlphaFoldDB" id="A0A072TF32"/>
<evidence type="ECO:0000313" key="4">
    <source>
        <dbReference type="Proteomes" id="UP000002051"/>
    </source>
</evidence>
<dbReference type="EnsemblPlants" id="KEH15977">
    <property type="protein sequence ID" value="KEH15977"/>
    <property type="gene ID" value="MTR_0401s0010"/>
</dbReference>
<reference evidence="2 4" key="1">
    <citation type="journal article" date="2011" name="Nature">
        <title>The Medicago genome provides insight into the evolution of rhizobial symbioses.</title>
        <authorList>
            <person name="Young N.D."/>
            <person name="Debelle F."/>
            <person name="Oldroyd G.E."/>
            <person name="Geurts R."/>
            <person name="Cannon S.B."/>
            <person name="Udvardi M.K."/>
            <person name="Benedito V.A."/>
            <person name="Mayer K.F."/>
            <person name="Gouzy J."/>
            <person name="Schoof H."/>
            <person name="Van de Peer Y."/>
            <person name="Proost S."/>
            <person name="Cook D.R."/>
            <person name="Meyers B.C."/>
            <person name="Spannagl M."/>
            <person name="Cheung F."/>
            <person name="De Mita S."/>
            <person name="Krishnakumar V."/>
            <person name="Gundlach H."/>
            <person name="Zhou S."/>
            <person name="Mudge J."/>
            <person name="Bharti A.K."/>
            <person name="Murray J.D."/>
            <person name="Naoumkina M.A."/>
            <person name="Rosen B."/>
            <person name="Silverstein K.A."/>
            <person name="Tang H."/>
            <person name="Rombauts S."/>
            <person name="Zhao P.X."/>
            <person name="Zhou P."/>
            <person name="Barbe V."/>
            <person name="Bardou P."/>
            <person name="Bechner M."/>
            <person name="Bellec A."/>
            <person name="Berger A."/>
            <person name="Berges H."/>
            <person name="Bidwell S."/>
            <person name="Bisseling T."/>
            <person name="Choisne N."/>
            <person name="Couloux A."/>
            <person name="Denny R."/>
            <person name="Deshpande S."/>
            <person name="Dai X."/>
            <person name="Doyle J.J."/>
            <person name="Dudez A.M."/>
            <person name="Farmer A.D."/>
            <person name="Fouteau S."/>
            <person name="Franken C."/>
            <person name="Gibelin C."/>
            <person name="Gish J."/>
            <person name="Goldstein S."/>
            <person name="Gonzalez A.J."/>
            <person name="Green P.J."/>
            <person name="Hallab A."/>
            <person name="Hartog M."/>
            <person name="Hua A."/>
            <person name="Humphray S.J."/>
            <person name="Jeong D.H."/>
            <person name="Jing Y."/>
            <person name="Jocker A."/>
            <person name="Kenton S.M."/>
            <person name="Kim D.J."/>
            <person name="Klee K."/>
            <person name="Lai H."/>
            <person name="Lang C."/>
            <person name="Lin S."/>
            <person name="Macmil S.L."/>
            <person name="Magdelenat G."/>
            <person name="Matthews L."/>
            <person name="McCorrison J."/>
            <person name="Monaghan E.L."/>
            <person name="Mun J.H."/>
            <person name="Najar F.Z."/>
            <person name="Nicholson C."/>
            <person name="Noirot C."/>
            <person name="O'Bleness M."/>
            <person name="Paule C.R."/>
            <person name="Poulain J."/>
            <person name="Prion F."/>
            <person name="Qin B."/>
            <person name="Qu C."/>
            <person name="Retzel E.F."/>
            <person name="Riddle C."/>
            <person name="Sallet E."/>
            <person name="Samain S."/>
            <person name="Samson N."/>
            <person name="Sanders I."/>
            <person name="Saurat O."/>
            <person name="Scarpelli C."/>
            <person name="Schiex T."/>
            <person name="Segurens B."/>
            <person name="Severin A.J."/>
            <person name="Sherrier D.J."/>
            <person name="Shi R."/>
            <person name="Sims S."/>
            <person name="Singer S.R."/>
            <person name="Sinharoy S."/>
            <person name="Sterck L."/>
            <person name="Viollet A."/>
            <person name="Wang B.B."/>
            <person name="Wang K."/>
            <person name="Wang M."/>
            <person name="Wang X."/>
            <person name="Warfsmann J."/>
            <person name="Weissenbach J."/>
            <person name="White D.D."/>
            <person name="White J.D."/>
            <person name="Wiley G.B."/>
            <person name="Wincker P."/>
            <person name="Xing Y."/>
            <person name="Yang L."/>
            <person name="Yao Z."/>
            <person name="Ying F."/>
            <person name="Zhai J."/>
            <person name="Zhou L."/>
            <person name="Zuber A."/>
            <person name="Denarie J."/>
            <person name="Dixon R.A."/>
            <person name="May G.D."/>
            <person name="Schwartz D.C."/>
            <person name="Rogers J."/>
            <person name="Quetier F."/>
            <person name="Town C.D."/>
            <person name="Roe B.A."/>
        </authorList>
    </citation>
    <scope>NUCLEOTIDE SEQUENCE [LARGE SCALE GENOMIC DNA]</scope>
    <source>
        <strain evidence="2">A17</strain>
        <strain evidence="3 4">cv. Jemalong A17</strain>
    </source>
</reference>
<dbReference type="PANTHER" id="PTHR33223">
    <property type="entry name" value="CCHC-TYPE DOMAIN-CONTAINING PROTEIN"/>
    <property type="match status" value="1"/>
</dbReference>
<name>A0A072TF32_MEDTR</name>
<evidence type="ECO:0000313" key="2">
    <source>
        <dbReference type="EMBL" id="KEH15977.1"/>
    </source>
</evidence>
<dbReference type="PANTHER" id="PTHR33223:SF10">
    <property type="entry name" value="AMINOTRANSFERASE-LIKE PLANT MOBILE DOMAIN-CONTAINING PROTEIN"/>
    <property type="match status" value="1"/>
</dbReference>
<dbReference type="Proteomes" id="UP000002051">
    <property type="component" value="Unassembled WGS sequence"/>
</dbReference>
<evidence type="ECO:0000256" key="1">
    <source>
        <dbReference type="SAM" id="MobiDB-lite"/>
    </source>
</evidence>
<dbReference type="CDD" id="cd00303">
    <property type="entry name" value="retropepsin_like"/>
    <property type="match status" value="1"/>
</dbReference>
<accession>A0A072TF32</accession>
<proteinExistence type="predicted"/>
<evidence type="ECO:0008006" key="5">
    <source>
        <dbReference type="Google" id="ProtNLM"/>
    </source>
</evidence>
<reference evidence="3" key="3">
    <citation type="submission" date="2015-06" db="UniProtKB">
        <authorList>
            <consortium name="EnsemblPlants"/>
        </authorList>
    </citation>
    <scope>IDENTIFICATION</scope>
    <source>
        <strain evidence="3">cv. Jemalong A17</strain>
    </source>
</reference>
<organism evidence="2 4">
    <name type="scientific">Medicago truncatula</name>
    <name type="common">Barrel medic</name>
    <name type="synonym">Medicago tribuloides</name>
    <dbReference type="NCBI Taxonomy" id="3880"/>
    <lineage>
        <taxon>Eukaryota</taxon>
        <taxon>Viridiplantae</taxon>
        <taxon>Streptophyta</taxon>
        <taxon>Embryophyta</taxon>
        <taxon>Tracheophyta</taxon>
        <taxon>Spermatophyta</taxon>
        <taxon>Magnoliopsida</taxon>
        <taxon>eudicotyledons</taxon>
        <taxon>Gunneridae</taxon>
        <taxon>Pentapetalae</taxon>
        <taxon>rosids</taxon>
        <taxon>fabids</taxon>
        <taxon>Fabales</taxon>
        <taxon>Fabaceae</taxon>
        <taxon>Papilionoideae</taxon>
        <taxon>50 kb inversion clade</taxon>
        <taxon>NPAAA clade</taxon>
        <taxon>Hologalegina</taxon>
        <taxon>IRL clade</taxon>
        <taxon>Trifolieae</taxon>
        <taxon>Medicago</taxon>
    </lineage>
</organism>
<dbReference type="InterPro" id="IPR021109">
    <property type="entry name" value="Peptidase_aspartic_dom_sf"/>
</dbReference>
<dbReference type="HOGENOM" id="CLU_396589_0_0_1"/>
<protein>
    <recommendedName>
        <fullName evidence="5">Retrotransposon gag domain-containing protein</fullName>
    </recommendedName>
</protein>
<dbReference type="Gene3D" id="2.40.70.10">
    <property type="entry name" value="Acid Proteases"/>
    <property type="match status" value="1"/>
</dbReference>
<reference evidence="2 4" key="2">
    <citation type="journal article" date="2014" name="BMC Genomics">
        <title>An improved genome release (version Mt4.0) for the model legume Medicago truncatula.</title>
        <authorList>
            <person name="Tang H."/>
            <person name="Krishnakumar V."/>
            <person name="Bidwell S."/>
            <person name="Rosen B."/>
            <person name="Chan A."/>
            <person name="Zhou S."/>
            <person name="Gentzbittel L."/>
            <person name="Childs K.L."/>
            <person name="Yandell M."/>
            <person name="Gundlach H."/>
            <person name="Mayer K.F."/>
            <person name="Schwartz D.C."/>
            <person name="Town C.D."/>
        </authorList>
    </citation>
    <scope>GENOME REANNOTATION</scope>
    <source>
        <strain evidence="2">A17</strain>
        <strain evidence="3 4">cv. Jemalong A17</strain>
    </source>
</reference>